<evidence type="ECO:0000313" key="7">
    <source>
        <dbReference type="EMBL" id="NKI15937.1"/>
    </source>
</evidence>
<dbReference type="PANTHER" id="PTHR43822">
    <property type="entry name" value="HOMOACONITASE, MITOCHONDRIAL-RELATED"/>
    <property type="match status" value="1"/>
</dbReference>
<organism evidence="7 8">
    <name type="scientific">Spongiibacter thalassae</name>
    <dbReference type="NCBI Taxonomy" id="2721624"/>
    <lineage>
        <taxon>Bacteria</taxon>
        <taxon>Pseudomonadati</taxon>
        <taxon>Pseudomonadota</taxon>
        <taxon>Gammaproteobacteria</taxon>
        <taxon>Cellvibrionales</taxon>
        <taxon>Spongiibacteraceae</taxon>
        <taxon>Spongiibacter</taxon>
    </lineage>
</organism>
<keyword evidence="5" id="KW-0456">Lyase</keyword>
<evidence type="ECO:0000313" key="8">
    <source>
        <dbReference type="Proteomes" id="UP000765845"/>
    </source>
</evidence>
<evidence type="ECO:0000256" key="1">
    <source>
        <dbReference type="ARBA" id="ARBA00011271"/>
    </source>
</evidence>
<proteinExistence type="predicted"/>
<evidence type="ECO:0000256" key="5">
    <source>
        <dbReference type="ARBA" id="ARBA00023239"/>
    </source>
</evidence>
<sequence length="419" mass="45633">MAGKNIVYKILESKSDSVGVDAGLTYMFKPDKIVLYDWPAISDWLAEAVDGGSEQRKIPDPERLVVFLDHLLPVTNPKEEKFHKDTRDWCVKHDVDYVEGKGIGHQVIVEEGMVKPGMLATHFDTHISCVGGIGALGIGIMKEVLMPTVSGEMWFTAPSVVRINLDNDFRDGVSGRDLLHKVVSDHGPRWGLGKIFVFGGEGAKNISVESRMVICNLANYFGAITALFEPDERTREYLEGLGQKNIEFVSSDPDAAFDDVVHYDLATIEPMIAAHPDTANIVPINELEDMQVDVGIIGTCASGRIEDLKWAAEILDGKTVNPNFKLFVVPTTNKIFVEALGKGYVEKIVKAGGFVSSPTCDYCYGKGVVLGDGQKAISTQTLNVPGRLGNTNAEIYLSNAAVVAATAIEGKITDPKKYL</sequence>
<protein>
    <submittedName>
        <fullName evidence="7">3-isopropylmalate dehydratase</fullName>
    </submittedName>
</protein>
<dbReference type="RefSeq" id="WP_168448490.1">
    <property type="nucleotide sequence ID" value="NZ_JAAWWK010000001.1"/>
</dbReference>
<reference evidence="7 8" key="1">
    <citation type="submission" date="2020-04" db="EMBL/GenBank/DDBJ databases">
        <authorList>
            <person name="Yoon J."/>
        </authorList>
    </citation>
    <scope>NUCLEOTIDE SEQUENCE [LARGE SCALE GENOMIC DNA]</scope>
    <source>
        <strain evidence="7 8">KMU-166</strain>
    </source>
</reference>
<feature type="domain" description="Aconitase/3-isopropylmalate dehydratase large subunit alpha/beta/alpha" evidence="6">
    <location>
        <begin position="59"/>
        <end position="286"/>
    </location>
</feature>
<dbReference type="SUPFAM" id="SSF53732">
    <property type="entry name" value="Aconitase iron-sulfur domain"/>
    <property type="match status" value="1"/>
</dbReference>
<keyword evidence="8" id="KW-1185">Reference proteome</keyword>
<name>A0ABX1GBR0_9GAMM</name>
<dbReference type="Proteomes" id="UP000765845">
    <property type="component" value="Unassembled WGS sequence"/>
</dbReference>
<evidence type="ECO:0000256" key="4">
    <source>
        <dbReference type="ARBA" id="ARBA00023014"/>
    </source>
</evidence>
<comment type="subunit">
    <text evidence="1">Heterodimer of LeuC and LeuD.</text>
</comment>
<keyword evidence="4" id="KW-0411">Iron-sulfur</keyword>
<keyword evidence="2" id="KW-0479">Metal-binding</keyword>
<dbReference type="InterPro" id="IPR001030">
    <property type="entry name" value="Acoase/IPM_deHydtase_lsu_aba"/>
</dbReference>
<gene>
    <name evidence="7" type="ORF">HCU74_00765</name>
</gene>
<dbReference type="InterPro" id="IPR036008">
    <property type="entry name" value="Aconitase_4Fe-4S_dom"/>
</dbReference>
<accession>A0ABX1GBR0</accession>
<evidence type="ECO:0000256" key="2">
    <source>
        <dbReference type="ARBA" id="ARBA00022723"/>
    </source>
</evidence>
<keyword evidence="3" id="KW-0408">Iron</keyword>
<dbReference type="EMBL" id="JAAWWK010000001">
    <property type="protein sequence ID" value="NKI15937.1"/>
    <property type="molecule type" value="Genomic_DNA"/>
</dbReference>
<comment type="caution">
    <text evidence="7">The sequence shown here is derived from an EMBL/GenBank/DDBJ whole genome shotgun (WGS) entry which is preliminary data.</text>
</comment>
<evidence type="ECO:0000256" key="3">
    <source>
        <dbReference type="ARBA" id="ARBA00023004"/>
    </source>
</evidence>
<dbReference type="PANTHER" id="PTHR43822:SF2">
    <property type="entry name" value="HOMOACONITASE, MITOCHONDRIAL"/>
    <property type="match status" value="1"/>
</dbReference>
<dbReference type="PRINTS" id="PR00415">
    <property type="entry name" value="ACONITASE"/>
</dbReference>
<dbReference type="InterPro" id="IPR050067">
    <property type="entry name" value="IPM_dehydratase_rel_enz"/>
</dbReference>
<dbReference type="Pfam" id="PF00330">
    <property type="entry name" value="Aconitase"/>
    <property type="match status" value="1"/>
</dbReference>
<dbReference type="Gene3D" id="3.30.499.10">
    <property type="entry name" value="Aconitase, domain 3"/>
    <property type="match status" value="2"/>
</dbReference>
<evidence type="ECO:0000259" key="6">
    <source>
        <dbReference type="Pfam" id="PF00330"/>
    </source>
</evidence>
<dbReference type="InterPro" id="IPR015931">
    <property type="entry name" value="Acnase/IPM_dHydase_lsu_aba_1/3"/>
</dbReference>